<dbReference type="Proteomes" id="UP000049828">
    <property type="component" value="Unassembled WGS sequence"/>
</dbReference>
<protein>
    <submittedName>
        <fullName evidence="8">Arginine/lysine/ornithine decarboxylase</fullName>
    </submittedName>
</protein>
<evidence type="ECO:0000259" key="6">
    <source>
        <dbReference type="Pfam" id="PF01276"/>
    </source>
</evidence>
<dbReference type="AlphaFoldDB" id="A0A0M6WPS0"/>
<keyword evidence="5" id="KW-0456">Lyase</keyword>
<dbReference type="PANTHER" id="PTHR43277">
    <property type="entry name" value="ARGININE DECARBOXYLASE"/>
    <property type="match status" value="1"/>
</dbReference>
<accession>A0A0M6WPS0</accession>
<sequence>MYLVLYTDMDIEHQEQAYMKYLIDDLEEYAQSDYYPFHMPGHKRKSLSFPNPYEIDITEIDGFDNLHHATGMIKEAEVRGAELYHSKRCFFLVNGSTCGLLAAISAATRRGDKVLVARNCHKAVYHALYMNELQAEYLYPSITKNGIQGQITAEQVQESLYENPDAVAVILTSPTYEGIVSDVAKIAEVCHEHGIPLIVDEAHGAHFGFGGGFPENAVKLGADAVIMSLHKTLPSFTQTALLHLTSDLIDEKRVERYLSIYETSSPSYIFMAGMDSCIRLIAEHGQQLFAEYRKRLMDFYGKTAGLKYLHVMQEEDLSIEEAFDWDDSKLVIFADRAGMTGDELHQILLKKYHLQMEMVSGYYVLGMTSLMDEDEGLERLAGALHEIDAKVAEDVSNGNKILKNPTSDEKYHSFIEKIYQKYPREMQIYQAEELSYKEVTLEEAVGNMSADTIYLYPPGIPMIVPGEIITKRLADNIEECLSLGLRVEGSSDMQEKILKIVYF</sequence>
<evidence type="ECO:0000256" key="3">
    <source>
        <dbReference type="ARBA" id="ARBA00022793"/>
    </source>
</evidence>
<dbReference type="Pfam" id="PF01276">
    <property type="entry name" value="OKR_DC_1"/>
    <property type="match status" value="1"/>
</dbReference>
<feature type="domain" description="Orn/Lys/Arg decarboxylases family 1 pyridoxal-P attachment site" evidence="6">
    <location>
        <begin position="23"/>
        <end position="302"/>
    </location>
</feature>
<dbReference type="Gene3D" id="3.40.640.10">
    <property type="entry name" value="Type I PLP-dependent aspartate aminotransferase-like (Major domain)"/>
    <property type="match status" value="1"/>
</dbReference>
<reference evidence="9" key="1">
    <citation type="submission" date="2015-05" db="EMBL/GenBank/DDBJ databases">
        <authorList>
            <consortium name="Pathogen Informatics"/>
        </authorList>
    </citation>
    <scope>NUCLEOTIDE SEQUENCE [LARGE SCALE GENOMIC DNA]</scope>
    <source>
        <strain evidence="9">L1-83</strain>
    </source>
</reference>
<evidence type="ECO:0000259" key="7">
    <source>
        <dbReference type="Pfam" id="PF03711"/>
    </source>
</evidence>
<gene>
    <name evidence="8" type="ORF">RIL183_22411</name>
</gene>
<proteinExistence type="inferred from homology"/>
<comment type="cofactor">
    <cofactor evidence="1">
        <name>pyridoxal 5'-phosphate</name>
        <dbReference type="ChEBI" id="CHEBI:597326"/>
    </cofactor>
</comment>
<feature type="domain" description="Orn/Lys/Arg decarboxylase C-terminal" evidence="7">
    <location>
        <begin position="434"/>
        <end position="472"/>
    </location>
</feature>
<evidence type="ECO:0000256" key="1">
    <source>
        <dbReference type="ARBA" id="ARBA00001933"/>
    </source>
</evidence>
<evidence type="ECO:0000256" key="5">
    <source>
        <dbReference type="ARBA" id="ARBA00023239"/>
    </source>
</evidence>
<dbReference type="InterPro" id="IPR008286">
    <property type="entry name" value="Prn/Lys/Arg_de-COase_C"/>
</dbReference>
<evidence type="ECO:0000256" key="2">
    <source>
        <dbReference type="ARBA" id="ARBA00010671"/>
    </source>
</evidence>
<dbReference type="InterPro" id="IPR036633">
    <property type="entry name" value="Prn/Lys/Arg_de-COase_C_sf"/>
</dbReference>
<evidence type="ECO:0000256" key="4">
    <source>
        <dbReference type="ARBA" id="ARBA00022898"/>
    </source>
</evidence>
<dbReference type="InterPro" id="IPR052357">
    <property type="entry name" value="Orn_Lys_Arg_decarboxylase-I"/>
</dbReference>
<dbReference type="SUPFAM" id="SSF53383">
    <property type="entry name" value="PLP-dependent transferases"/>
    <property type="match status" value="1"/>
</dbReference>
<comment type="similarity">
    <text evidence="2">Belongs to the Orn/Lys/Arg decarboxylase class-I family.</text>
</comment>
<evidence type="ECO:0000313" key="9">
    <source>
        <dbReference type="Proteomes" id="UP000049828"/>
    </source>
</evidence>
<dbReference type="SUPFAM" id="SSF55904">
    <property type="entry name" value="Ornithine decarboxylase C-terminal domain"/>
    <property type="match status" value="1"/>
</dbReference>
<dbReference type="STRING" id="360807.ERS852392_00002"/>
<name>A0A0M6WPS0_9FIRM</name>
<dbReference type="RefSeq" id="WP_021923680.1">
    <property type="nucleotide sequence ID" value="NZ_CVRS01000071.1"/>
</dbReference>
<organism evidence="8 9">
    <name type="scientific">Roseburia inulinivorans</name>
    <dbReference type="NCBI Taxonomy" id="360807"/>
    <lineage>
        <taxon>Bacteria</taxon>
        <taxon>Bacillati</taxon>
        <taxon>Bacillota</taxon>
        <taxon>Clostridia</taxon>
        <taxon>Lachnospirales</taxon>
        <taxon>Lachnospiraceae</taxon>
        <taxon>Roseburia</taxon>
    </lineage>
</organism>
<dbReference type="InterPro" id="IPR000310">
    <property type="entry name" value="Orn/Lys/Arg_deCO2ase_major_dom"/>
</dbReference>
<dbReference type="EMBL" id="CVRS01000071">
    <property type="protein sequence ID" value="CRL38394.1"/>
    <property type="molecule type" value="Genomic_DNA"/>
</dbReference>
<keyword evidence="3" id="KW-0210">Decarboxylase</keyword>
<evidence type="ECO:0000313" key="8">
    <source>
        <dbReference type="EMBL" id="CRL38394.1"/>
    </source>
</evidence>
<dbReference type="Gene3D" id="3.90.105.10">
    <property type="entry name" value="Molybdopterin biosynthesis moea protein, domain 2"/>
    <property type="match status" value="1"/>
</dbReference>
<dbReference type="InterPro" id="IPR015424">
    <property type="entry name" value="PyrdxlP-dep_Trfase"/>
</dbReference>
<keyword evidence="9" id="KW-1185">Reference proteome</keyword>
<dbReference type="InterPro" id="IPR015421">
    <property type="entry name" value="PyrdxlP-dep_Trfase_major"/>
</dbReference>
<dbReference type="PANTHER" id="PTHR43277:SF4">
    <property type="entry name" value="ARGININE DECARBOXYLASE"/>
    <property type="match status" value="1"/>
</dbReference>
<keyword evidence="4" id="KW-0663">Pyridoxal phosphate</keyword>
<dbReference type="Pfam" id="PF03711">
    <property type="entry name" value="OKR_DC_1_C"/>
    <property type="match status" value="1"/>
</dbReference>
<dbReference type="GO" id="GO:0016831">
    <property type="term" value="F:carboxy-lyase activity"/>
    <property type="evidence" value="ECO:0007669"/>
    <property type="project" value="UniProtKB-KW"/>
</dbReference>